<dbReference type="InParanoid" id="A0A2H3DF40"/>
<dbReference type="Gene3D" id="3.80.10.10">
    <property type="entry name" value="Ribonuclease Inhibitor"/>
    <property type="match status" value="1"/>
</dbReference>
<evidence type="ECO:0000256" key="1">
    <source>
        <dbReference type="SAM" id="MobiDB-lite"/>
    </source>
</evidence>
<protein>
    <recommendedName>
        <fullName evidence="4">F-box domain-containing protein</fullName>
    </recommendedName>
</protein>
<evidence type="ECO:0000313" key="2">
    <source>
        <dbReference type="EMBL" id="PBK93845.1"/>
    </source>
</evidence>
<accession>A0A2H3DF40</accession>
<keyword evidence="3" id="KW-1185">Reference proteome</keyword>
<organism evidence="2 3">
    <name type="scientific">Armillaria gallica</name>
    <name type="common">Bulbous honey fungus</name>
    <name type="synonym">Armillaria bulbosa</name>
    <dbReference type="NCBI Taxonomy" id="47427"/>
    <lineage>
        <taxon>Eukaryota</taxon>
        <taxon>Fungi</taxon>
        <taxon>Dikarya</taxon>
        <taxon>Basidiomycota</taxon>
        <taxon>Agaricomycotina</taxon>
        <taxon>Agaricomycetes</taxon>
        <taxon>Agaricomycetidae</taxon>
        <taxon>Agaricales</taxon>
        <taxon>Marasmiineae</taxon>
        <taxon>Physalacriaceae</taxon>
        <taxon>Armillaria</taxon>
    </lineage>
</organism>
<sequence length="929" mass="104636">MYKLESIHTGAQSTMEHLSLEILHMITDECAEQGIQAIAALRATSKVYHQRATVNMFRRQNINGHENSASSHIPSKFLRFFVSNPQLCCFTTFLEFHGGEFDVEKVEAIIRVLPNVTKFTLDHCSVTPSPATPIIDPLPQIRRAIFLGCCVDSGGLDDLFVIFERLEVIHFSTCSFEGAFLPISFPKCTSELLLDLGGGDLGEENELIEAWAQDTPSVRFLEFRCHTNGSVGGVMPWIMACAPSLERLKIATRGCILHFIFDVPPLNEVSGCSDIRGGFWRTPVTLTECHKLLALEIDCAEKNIVVLVDTLASLRDVNLERLRIGIHLVDHPTSPSHVTRLALGRLDGLLHDFFLRSILQRIKFDFHFYGVREPVEQRIYTGYAIKHTQLLPKIGSIPPWRREAMTYFHIESLNVYLQAILRFWLLAAAMFTEVLGRKIIHMRITVELKRYLGFVKEVTEKITLKGFGTVGGTTPVDFGIFWTMMTIMPQLPGLPESLHNYRAEEKTRTTRFGGTCILVQEASGFVGLLEKKPACLGARGQTSPSCNEGGRRERSRHLPIDVSLKRMDSRRYLGPFKQYCTLYKFATSFVPDKPDTLNSESPQVRKLVYPLFYDNPDDLVTSPKPDRGKELLVSSKIGDTRRSCTRRSPQSSAQGNEREQLEEKAVLQQHEQIYRYLMKVLPHRATDVLNKGIPTQKPGIPKRYRTEILAGTVPHGEHEEGAYENLSHFDYDGESNEASLRPLSSATLDTNEQNPSSSNKWSDVAATIATSTSSGTAANTVALVVVLWHLLPRMCPPLRPSEWINLLEDAIKEVVDMYDEHKSILGDCSTFETDLKKLELAVLELQEKYIQGCLNISWVCLPSRLSQEKYAWTAARRYRGEVDSLKSWLVLAIIRAKKAPLQKALQSQGAAENQRENQATELTNDAFVV</sequence>
<proteinExistence type="predicted"/>
<reference evidence="3" key="1">
    <citation type="journal article" date="2017" name="Nat. Ecol. Evol.">
        <title>Genome expansion and lineage-specific genetic innovations in the forest pathogenic fungi Armillaria.</title>
        <authorList>
            <person name="Sipos G."/>
            <person name="Prasanna A.N."/>
            <person name="Walter M.C."/>
            <person name="O'Connor E."/>
            <person name="Balint B."/>
            <person name="Krizsan K."/>
            <person name="Kiss B."/>
            <person name="Hess J."/>
            <person name="Varga T."/>
            <person name="Slot J."/>
            <person name="Riley R."/>
            <person name="Boka B."/>
            <person name="Rigling D."/>
            <person name="Barry K."/>
            <person name="Lee J."/>
            <person name="Mihaltcheva S."/>
            <person name="LaButti K."/>
            <person name="Lipzen A."/>
            <person name="Waldron R."/>
            <person name="Moloney N.M."/>
            <person name="Sperisen C."/>
            <person name="Kredics L."/>
            <person name="Vagvoelgyi C."/>
            <person name="Patrignani A."/>
            <person name="Fitzpatrick D."/>
            <person name="Nagy I."/>
            <person name="Doyle S."/>
            <person name="Anderson J.B."/>
            <person name="Grigoriev I.V."/>
            <person name="Gueldener U."/>
            <person name="Muensterkoetter M."/>
            <person name="Nagy L.G."/>
        </authorList>
    </citation>
    <scope>NUCLEOTIDE SEQUENCE [LARGE SCALE GENOMIC DNA]</scope>
    <source>
        <strain evidence="3">Ar21-2</strain>
    </source>
</reference>
<evidence type="ECO:0000313" key="3">
    <source>
        <dbReference type="Proteomes" id="UP000217790"/>
    </source>
</evidence>
<feature type="compositionally biased region" description="Polar residues" evidence="1">
    <location>
        <begin position="646"/>
        <end position="655"/>
    </location>
</feature>
<dbReference type="AlphaFoldDB" id="A0A2H3DF40"/>
<name>A0A2H3DF40_ARMGA</name>
<dbReference type="SUPFAM" id="SSF52047">
    <property type="entry name" value="RNI-like"/>
    <property type="match status" value="1"/>
</dbReference>
<feature type="region of interest" description="Disordered" evidence="1">
    <location>
        <begin position="908"/>
        <end position="929"/>
    </location>
</feature>
<dbReference type="Proteomes" id="UP000217790">
    <property type="component" value="Unassembled WGS sequence"/>
</dbReference>
<feature type="compositionally biased region" description="Polar residues" evidence="1">
    <location>
        <begin position="908"/>
        <end position="923"/>
    </location>
</feature>
<dbReference type="EMBL" id="KZ293655">
    <property type="protein sequence ID" value="PBK93845.1"/>
    <property type="molecule type" value="Genomic_DNA"/>
</dbReference>
<evidence type="ECO:0008006" key="4">
    <source>
        <dbReference type="Google" id="ProtNLM"/>
    </source>
</evidence>
<feature type="region of interest" description="Disordered" evidence="1">
    <location>
        <begin position="635"/>
        <end position="661"/>
    </location>
</feature>
<gene>
    <name evidence="2" type="ORF">ARMGADRAFT_1029722</name>
</gene>
<dbReference type="InterPro" id="IPR032675">
    <property type="entry name" value="LRR_dom_sf"/>
</dbReference>